<keyword evidence="2" id="KW-1185">Reference proteome</keyword>
<dbReference type="EMBL" id="CAJPDR010000147">
    <property type="protein sequence ID" value="CAF9921541.1"/>
    <property type="molecule type" value="Genomic_DNA"/>
</dbReference>
<reference evidence="1" key="1">
    <citation type="submission" date="2021-03" db="EMBL/GenBank/DDBJ databases">
        <authorList>
            <person name="Tagirdzhanova G."/>
        </authorList>
    </citation>
    <scope>NUCLEOTIDE SEQUENCE</scope>
</reference>
<comment type="caution">
    <text evidence="1">The sequence shown here is derived from an EMBL/GenBank/DDBJ whole genome shotgun (WGS) entry which is preliminary data.</text>
</comment>
<sequence length="115" mass="12508">MFLIFAGADMPAFSKALLLGGISPDNILRSSLSLNLNCNTTAETNQTLCFLQPTAIETPARTPPPSPRLSSISITEPLDEQYKAELYLSVCKKAPAFQESLSKLLHEVQKGDEVL</sequence>
<organism evidence="1 2">
    <name type="scientific">Alectoria fallacina</name>
    <dbReference type="NCBI Taxonomy" id="1903189"/>
    <lineage>
        <taxon>Eukaryota</taxon>
        <taxon>Fungi</taxon>
        <taxon>Dikarya</taxon>
        <taxon>Ascomycota</taxon>
        <taxon>Pezizomycotina</taxon>
        <taxon>Lecanoromycetes</taxon>
        <taxon>OSLEUM clade</taxon>
        <taxon>Lecanoromycetidae</taxon>
        <taxon>Lecanorales</taxon>
        <taxon>Lecanorineae</taxon>
        <taxon>Parmeliaceae</taxon>
        <taxon>Alectoria</taxon>
    </lineage>
</organism>
<name>A0A8H3FBD0_9LECA</name>
<protein>
    <submittedName>
        <fullName evidence="1">Uncharacterized protein</fullName>
    </submittedName>
</protein>
<gene>
    <name evidence="1" type="ORF">ALECFALPRED_001822</name>
</gene>
<accession>A0A8H3FBD0</accession>
<dbReference type="AlphaFoldDB" id="A0A8H3FBD0"/>
<evidence type="ECO:0000313" key="2">
    <source>
        <dbReference type="Proteomes" id="UP000664203"/>
    </source>
</evidence>
<proteinExistence type="predicted"/>
<dbReference type="Proteomes" id="UP000664203">
    <property type="component" value="Unassembled WGS sequence"/>
</dbReference>
<evidence type="ECO:0000313" key="1">
    <source>
        <dbReference type="EMBL" id="CAF9921541.1"/>
    </source>
</evidence>